<reference evidence="4" key="2">
    <citation type="journal article" date="2020" name="Data Brief">
        <title>Transcriptome dataset of Babesia bovis life stages within vertebrate and invertebrate hosts.</title>
        <authorList>
            <person name="Ueti M.W."/>
            <person name="Johnson W.C."/>
            <person name="Kappmeyer L.S."/>
            <person name="Herndon D.R."/>
            <person name="Mousel M.R."/>
            <person name="Reif K.E."/>
            <person name="Taus N.S."/>
            <person name="Ifeonu O.O."/>
            <person name="Silva J.C."/>
            <person name="Suarez C.E."/>
            <person name="Brayton K.A."/>
        </authorList>
    </citation>
    <scope>NUCLEOTIDE SEQUENCE [LARGE SCALE GENOMIC DNA]</scope>
</reference>
<reference evidence="4" key="3">
    <citation type="journal article" date="2021" name="Int. J. Parasitol.">
        <title>Comparative analysis of gene expression between Babesia bovis blood stages and kinetes allowed by improved genome annotation.</title>
        <authorList>
            <person name="Ueti M.W."/>
            <person name="Johnson W.C."/>
            <person name="Kappmeyer L.S."/>
            <person name="Herndon D.R."/>
            <person name="Mousel M.R."/>
            <person name="Reif K.E."/>
            <person name="Taus N.S."/>
            <person name="Ifeonu O.O."/>
            <person name="Silva J.C."/>
            <person name="Suarez C.E."/>
            <person name="Brayton K.A."/>
        </authorList>
    </citation>
    <scope>NUCLEOTIDE SEQUENCE [LARGE SCALE GENOMIC DNA]</scope>
</reference>
<dbReference type="EMBL" id="AAXT01000003">
    <property type="protein sequence ID" value="EDO06501.1"/>
    <property type="molecule type" value="Genomic_DNA"/>
</dbReference>
<dbReference type="eggNOG" id="ENOG502SRUI">
    <property type="taxonomic scope" value="Eukaryota"/>
</dbReference>
<gene>
    <name evidence="3" type="ORF">BBOV_II005500</name>
</gene>
<feature type="compositionally biased region" description="Low complexity" evidence="1">
    <location>
        <begin position="371"/>
        <end position="401"/>
    </location>
</feature>
<feature type="compositionally biased region" description="Polar residues" evidence="1">
    <location>
        <begin position="284"/>
        <end position="305"/>
    </location>
</feature>
<dbReference type="KEGG" id="bbo:BBOV_II005500"/>
<feature type="domain" description="Chromatin assembly factor 1 subunit A dimerization" evidence="2">
    <location>
        <begin position="511"/>
        <end position="570"/>
    </location>
</feature>
<proteinExistence type="predicted"/>
<dbReference type="AlphaFoldDB" id="A7AU90"/>
<feature type="compositionally biased region" description="Polar residues" evidence="1">
    <location>
        <begin position="229"/>
        <end position="238"/>
    </location>
</feature>
<dbReference type="Pfam" id="PF12253">
    <property type="entry name" value="CAF1A_dimeriz"/>
    <property type="match status" value="1"/>
</dbReference>
<dbReference type="RefSeq" id="XP_001610069.1">
    <property type="nucleotide sequence ID" value="XM_001610019.1"/>
</dbReference>
<reference evidence="3 4" key="1">
    <citation type="journal article" date="2007" name="PLoS Pathog.">
        <title>Genome sequence of Babesia bovis and comparative analysis of apicomplexan hemoprotozoa.</title>
        <authorList>
            <person name="Brayton K.A."/>
            <person name="Lau A.O.T."/>
            <person name="Herndon D.R."/>
            <person name="Hannick L."/>
            <person name="Kappmeyer L.S."/>
            <person name="Berens S.J."/>
            <person name="Bidwell S.L."/>
            <person name="Brown W.C."/>
            <person name="Crabtree J."/>
            <person name="Fadrosh D."/>
            <person name="Feldblum T."/>
            <person name="Forberger H.A."/>
            <person name="Haas B.J."/>
            <person name="Howell J.M."/>
            <person name="Khouri H."/>
            <person name="Koo H."/>
            <person name="Mann D.J."/>
            <person name="Norimine J."/>
            <person name="Paulsen I.T."/>
            <person name="Radune D."/>
            <person name="Ren Q."/>
            <person name="Smith R.K. Jr."/>
            <person name="Suarez C.E."/>
            <person name="White O."/>
            <person name="Wortman J.R."/>
            <person name="Knowles D.P. Jr."/>
            <person name="McElwain T.F."/>
            <person name="Nene V.M."/>
        </authorList>
    </citation>
    <scope>NUCLEOTIDE SEQUENCE [LARGE SCALE GENOMIC DNA]</scope>
    <source>
        <strain evidence="3">T2Bo</strain>
    </source>
</reference>
<feature type="compositionally biased region" description="Polar residues" evidence="1">
    <location>
        <begin position="1"/>
        <end position="14"/>
    </location>
</feature>
<accession>A7AU90</accession>
<evidence type="ECO:0000259" key="2">
    <source>
        <dbReference type="Pfam" id="PF12253"/>
    </source>
</evidence>
<dbReference type="InParanoid" id="A7AU90"/>
<feature type="region of interest" description="Disordered" evidence="1">
    <location>
        <begin position="555"/>
        <end position="585"/>
    </location>
</feature>
<name>A7AU90_BABBO</name>
<organism evidence="3 4">
    <name type="scientific">Babesia bovis</name>
    <dbReference type="NCBI Taxonomy" id="5865"/>
    <lineage>
        <taxon>Eukaryota</taxon>
        <taxon>Sar</taxon>
        <taxon>Alveolata</taxon>
        <taxon>Apicomplexa</taxon>
        <taxon>Aconoidasida</taxon>
        <taxon>Piroplasmida</taxon>
        <taxon>Babesiidae</taxon>
        <taxon>Babesia</taxon>
    </lineage>
</organism>
<evidence type="ECO:0000256" key="1">
    <source>
        <dbReference type="SAM" id="MobiDB-lite"/>
    </source>
</evidence>
<feature type="region of interest" description="Disordered" evidence="1">
    <location>
        <begin position="221"/>
        <end position="315"/>
    </location>
</feature>
<dbReference type="STRING" id="5865.A7AU90"/>
<protein>
    <recommendedName>
        <fullName evidence="2">Chromatin assembly factor 1 subunit A dimerization domain-containing protein</fullName>
    </recommendedName>
</protein>
<feature type="region of interest" description="Disordered" evidence="1">
    <location>
        <begin position="359"/>
        <end position="407"/>
    </location>
</feature>
<sequence length="750" mass="84555">MGDVNTDSSGSKVQLSEEDQQSLCDTESEISQLLSCGISDTSIIGNDDDCNTVWQYVKDRDSVDELGIDNRLKAFVRAFAEGSSLNISSLLTRLRTQMAKYSEFLNIDSKLDEMVPLMLMRKNLGEPFAGSVASERLESNKPECLWVWESPDLDVFPPVLRDRVMAARESRNLVSRRYRTLVALKNALLEGNAIDRMSANEQLGIIYKKMLLEKERQERLASKRKVSETKPTISTLFNKQPHVRDSRSSKATSGDKAVSRSGAKPSPVAKNKSPNMLLKWLKPSPSTGGDTSATTHVLSSKSVEATSPVERSSDPCTIYAVPSMEDLDDMGATSDQMSQIKELITSAPHVRRAGIDIIGDNTDDALPHSGDTTPVDTVTTEDTTPTSATRTTRSRSISASSPKHEDATATKYPRFNDFKRLCESHREAWKRYFTYVDTNRRFYVDASTQAVQPTSEEGALVESTATPERISRTFIVDDVVNNVKDTIYGDPALRVSRGIRVFHMSDNEWKRPSMRLVITRESPLVNPLSPLSIEPAMDYFLDSDEEWFEQYDVDDVDESGSEEEEDDDEEHDWIVQDNPQQGPQKHTQNLCEVVKVFCMNRNWHWIVDGVPQNVEYCSSIEEARKNGMSIVPSDYGFGYEGYTQNPISEFITNMRGHNIIMTKEDVQEFLKSCHATHTKKETLIADFKEKRPHCSIAEIREKFKKYICRMKVDSTPQRWLVTTEAAILFGIRDELDSILATAMEQVAEVD</sequence>
<keyword evidence="4" id="KW-1185">Reference proteome</keyword>
<feature type="compositionally biased region" description="Acidic residues" evidence="1">
    <location>
        <begin position="555"/>
        <end position="571"/>
    </location>
</feature>
<dbReference type="VEuPathDB" id="PiroplasmaDB:BBOV_II005500"/>
<dbReference type="OMA" id="NWHWIVD"/>
<dbReference type="GeneID" id="5478302"/>
<dbReference type="InterPro" id="IPR022043">
    <property type="entry name" value="CAF1A_DD"/>
</dbReference>
<feature type="region of interest" description="Disordered" evidence="1">
    <location>
        <begin position="1"/>
        <end position="21"/>
    </location>
</feature>
<evidence type="ECO:0000313" key="4">
    <source>
        <dbReference type="Proteomes" id="UP000002173"/>
    </source>
</evidence>
<dbReference type="Proteomes" id="UP000002173">
    <property type="component" value="Unassembled WGS sequence"/>
</dbReference>
<evidence type="ECO:0000313" key="3">
    <source>
        <dbReference type="EMBL" id="EDO06501.1"/>
    </source>
</evidence>
<dbReference type="FunCoup" id="A7AU90">
    <property type="interactions" value="7"/>
</dbReference>
<comment type="caution">
    <text evidence="3">The sequence shown here is derived from an EMBL/GenBank/DDBJ whole genome shotgun (WGS) entry which is preliminary data.</text>
</comment>